<accession>X1FQT4</accession>
<dbReference type="GO" id="GO:0051539">
    <property type="term" value="F:4 iron, 4 sulfur cluster binding"/>
    <property type="evidence" value="ECO:0007669"/>
    <property type="project" value="UniProtKB-KW"/>
</dbReference>
<feature type="non-terminal residue" evidence="6">
    <location>
        <position position="74"/>
    </location>
</feature>
<dbReference type="PANTHER" id="PTHR43177:SF3">
    <property type="entry name" value="PROTEIN NRFC HOMOLOG"/>
    <property type="match status" value="1"/>
</dbReference>
<gene>
    <name evidence="6" type="ORF">S03H2_23555</name>
</gene>
<proteinExistence type="predicted"/>
<dbReference type="AlphaFoldDB" id="X1FQT4"/>
<name>X1FQT4_9ZZZZ</name>
<keyword evidence="1" id="KW-0004">4Fe-4S</keyword>
<sequence length="74" mass="8187">MSNSKRLGIVVDQERCIGCQACSVACKLENNSTGYWINVETQGSDIKDTPIGKFPDLELNFLPKLCNHCENPPC</sequence>
<evidence type="ECO:0000256" key="1">
    <source>
        <dbReference type="ARBA" id="ARBA00022485"/>
    </source>
</evidence>
<feature type="domain" description="4Fe-4S ferredoxin-type" evidence="5">
    <location>
        <begin position="7"/>
        <end position="26"/>
    </location>
</feature>
<dbReference type="SUPFAM" id="SSF54862">
    <property type="entry name" value="4Fe-4S ferredoxins"/>
    <property type="match status" value="1"/>
</dbReference>
<organism evidence="6">
    <name type="scientific">marine sediment metagenome</name>
    <dbReference type="NCBI Taxonomy" id="412755"/>
    <lineage>
        <taxon>unclassified sequences</taxon>
        <taxon>metagenomes</taxon>
        <taxon>ecological metagenomes</taxon>
    </lineage>
</organism>
<evidence type="ECO:0000256" key="4">
    <source>
        <dbReference type="ARBA" id="ARBA00023014"/>
    </source>
</evidence>
<dbReference type="PANTHER" id="PTHR43177">
    <property type="entry name" value="PROTEIN NRFC"/>
    <property type="match status" value="1"/>
</dbReference>
<dbReference type="InterPro" id="IPR017896">
    <property type="entry name" value="4Fe4S_Fe-S-bd"/>
</dbReference>
<dbReference type="Gene3D" id="3.30.70.20">
    <property type="match status" value="1"/>
</dbReference>
<dbReference type="EMBL" id="BARU01012890">
    <property type="protein sequence ID" value="GAH31729.1"/>
    <property type="molecule type" value="Genomic_DNA"/>
</dbReference>
<dbReference type="GO" id="GO:0046872">
    <property type="term" value="F:metal ion binding"/>
    <property type="evidence" value="ECO:0007669"/>
    <property type="project" value="UniProtKB-KW"/>
</dbReference>
<evidence type="ECO:0000313" key="6">
    <source>
        <dbReference type="EMBL" id="GAH31729.1"/>
    </source>
</evidence>
<reference evidence="6" key="1">
    <citation type="journal article" date="2014" name="Front. Microbiol.">
        <title>High frequency of phylogenetically diverse reductive dehalogenase-homologous genes in deep subseafloor sedimentary metagenomes.</title>
        <authorList>
            <person name="Kawai M."/>
            <person name="Futagami T."/>
            <person name="Toyoda A."/>
            <person name="Takaki Y."/>
            <person name="Nishi S."/>
            <person name="Hori S."/>
            <person name="Arai W."/>
            <person name="Tsubouchi T."/>
            <person name="Morono Y."/>
            <person name="Uchiyama I."/>
            <person name="Ito T."/>
            <person name="Fujiyama A."/>
            <person name="Inagaki F."/>
            <person name="Takami H."/>
        </authorList>
    </citation>
    <scope>NUCLEOTIDE SEQUENCE</scope>
    <source>
        <strain evidence="6">Expedition CK06-06</strain>
    </source>
</reference>
<protein>
    <recommendedName>
        <fullName evidence="5">4Fe-4S ferredoxin-type domain-containing protein</fullName>
    </recommendedName>
</protein>
<evidence type="ECO:0000259" key="5">
    <source>
        <dbReference type="PROSITE" id="PS51379"/>
    </source>
</evidence>
<dbReference type="InterPro" id="IPR050954">
    <property type="entry name" value="ET_IronSulfur_Cluster-Binding"/>
</dbReference>
<dbReference type="Pfam" id="PF12797">
    <property type="entry name" value="Fer4_2"/>
    <property type="match status" value="1"/>
</dbReference>
<dbReference type="PROSITE" id="PS51379">
    <property type="entry name" value="4FE4S_FER_2"/>
    <property type="match status" value="1"/>
</dbReference>
<keyword evidence="3" id="KW-0408">Iron</keyword>
<comment type="caution">
    <text evidence="6">The sequence shown here is derived from an EMBL/GenBank/DDBJ whole genome shotgun (WGS) entry which is preliminary data.</text>
</comment>
<keyword evidence="4" id="KW-0411">Iron-sulfur</keyword>
<evidence type="ECO:0000256" key="3">
    <source>
        <dbReference type="ARBA" id="ARBA00023004"/>
    </source>
</evidence>
<evidence type="ECO:0000256" key="2">
    <source>
        <dbReference type="ARBA" id="ARBA00022723"/>
    </source>
</evidence>
<keyword evidence="2" id="KW-0479">Metal-binding</keyword>